<organism evidence="1 2">
    <name type="scientific">Erythrobacter westpacificensis</name>
    <dbReference type="NCBI Taxonomy" id="1055231"/>
    <lineage>
        <taxon>Bacteria</taxon>
        <taxon>Pseudomonadati</taxon>
        <taxon>Pseudomonadota</taxon>
        <taxon>Alphaproteobacteria</taxon>
        <taxon>Sphingomonadales</taxon>
        <taxon>Erythrobacteraceae</taxon>
        <taxon>Erythrobacter/Porphyrobacter group</taxon>
        <taxon>Erythrobacter</taxon>
    </lineage>
</organism>
<dbReference type="Proteomes" id="UP001500518">
    <property type="component" value="Unassembled WGS sequence"/>
</dbReference>
<accession>A0ABP9K2I7</accession>
<comment type="caution">
    <text evidence="1">The sequence shown here is derived from an EMBL/GenBank/DDBJ whole genome shotgun (WGS) entry which is preliminary data.</text>
</comment>
<name>A0ABP9K2I7_9SPHN</name>
<keyword evidence="2" id="KW-1185">Reference proteome</keyword>
<dbReference type="EMBL" id="BAABHV010000005">
    <property type="protein sequence ID" value="GAA5048063.1"/>
    <property type="molecule type" value="Genomic_DNA"/>
</dbReference>
<evidence type="ECO:0000313" key="2">
    <source>
        <dbReference type="Proteomes" id="UP001500518"/>
    </source>
</evidence>
<sequence>MPENLAKSRRRPPFFCPVPLRRRKDGWTIKRQCEFLACHYLTGNVSAAAKAAGMSRMSAYRLRRRRDAASFAHAWDAELTPPGEGWIKSEVDWRKVTSEELFRRIDVGLVAPLIHRGKVCAERRKADDSALLRLLKRLDTANARSSEEEPGA</sequence>
<protein>
    <submittedName>
        <fullName evidence="1">Uncharacterized protein</fullName>
    </submittedName>
</protein>
<evidence type="ECO:0000313" key="1">
    <source>
        <dbReference type="EMBL" id="GAA5048063.1"/>
    </source>
</evidence>
<proteinExistence type="predicted"/>
<reference evidence="2" key="1">
    <citation type="journal article" date="2019" name="Int. J. Syst. Evol. Microbiol.">
        <title>The Global Catalogue of Microorganisms (GCM) 10K type strain sequencing project: providing services to taxonomists for standard genome sequencing and annotation.</title>
        <authorList>
            <consortium name="The Broad Institute Genomics Platform"/>
            <consortium name="The Broad Institute Genome Sequencing Center for Infectious Disease"/>
            <person name="Wu L."/>
            <person name="Ma J."/>
        </authorList>
    </citation>
    <scope>NUCLEOTIDE SEQUENCE [LARGE SCALE GENOMIC DNA]</scope>
    <source>
        <strain evidence="2">JCM 18014</strain>
    </source>
</reference>
<gene>
    <name evidence="1" type="ORF">GCM10023208_04890</name>
</gene>